<comment type="caution">
    <text evidence="7">The sequence shown here is derived from an EMBL/GenBank/DDBJ whole genome shotgun (WGS) entry which is preliminary data.</text>
</comment>
<proteinExistence type="inferred from homology"/>
<evidence type="ECO:0000256" key="5">
    <source>
        <dbReference type="ARBA" id="ARBA00022842"/>
    </source>
</evidence>
<organism evidence="7 8">
    <name type="scientific">Microbacterium testaceum</name>
    <name type="common">Aureobacterium testaceum</name>
    <name type="synonym">Brevibacterium testaceum</name>
    <dbReference type="NCBI Taxonomy" id="2033"/>
    <lineage>
        <taxon>Bacteria</taxon>
        <taxon>Bacillati</taxon>
        <taxon>Actinomycetota</taxon>
        <taxon>Actinomycetes</taxon>
        <taxon>Micrococcales</taxon>
        <taxon>Microbacteriaceae</taxon>
        <taxon>Microbacterium</taxon>
    </lineage>
</organism>
<dbReference type="PROSITE" id="PS00723">
    <property type="entry name" value="POLYPRENYL_SYNTHASE_1"/>
    <property type="match status" value="1"/>
</dbReference>
<dbReference type="SFLD" id="SFLDS00005">
    <property type="entry name" value="Isoprenoid_Synthase_Type_I"/>
    <property type="match status" value="1"/>
</dbReference>
<dbReference type="GO" id="GO:0004659">
    <property type="term" value="F:prenyltransferase activity"/>
    <property type="evidence" value="ECO:0007669"/>
    <property type="project" value="InterPro"/>
</dbReference>
<sequence length="354" mass="37098">MALATTPAARHDIDSAIEGALSRLDRRLGRQGDGARALASAIRRAAEGGKRFRPLLVVSAFHTLGGPDIARDALFQIAAAFELLHTAFVVHDDVIDHDVERRGMPNVGGEFRARGTERGADAAGAALLGDAAGILAGDLLLHEAARLVAMAEIPGDLRRELLLLVEDAVLVSAAGELADVENAVSAGEIDADTILRTTHDKTAVYSFSAPLEAGAVLAGAEAPVRHALQRFGQRLGLAYQLVDDLIGAFGSASAAGKDEGSDLREAKKTHLIVLARESESWPEVSDALANAHTGPVAIRAAQTALSASGARVRLEHLVRDTLDEARGIVAASTLPDECQAMLLDLVDAVQERVP</sequence>
<comment type="cofactor">
    <cofactor evidence="1">
        <name>Mg(2+)</name>
        <dbReference type="ChEBI" id="CHEBI:18420"/>
    </cofactor>
</comment>
<evidence type="ECO:0000256" key="3">
    <source>
        <dbReference type="ARBA" id="ARBA00022679"/>
    </source>
</evidence>
<dbReference type="PANTHER" id="PTHR12001:SF85">
    <property type="entry name" value="SHORT CHAIN ISOPRENYL DIPHOSPHATE SYNTHASE"/>
    <property type="match status" value="1"/>
</dbReference>
<dbReference type="Gene3D" id="1.10.600.10">
    <property type="entry name" value="Farnesyl Diphosphate Synthase"/>
    <property type="match status" value="1"/>
</dbReference>
<keyword evidence="5" id="KW-0460">Magnesium</keyword>
<evidence type="ECO:0000256" key="2">
    <source>
        <dbReference type="ARBA" id="ARBA00006706"/>
    </source>
</evidence>
<dbReference type="GO" id="GO:0046872">
    <property type="term" value="F:metal ion binding"/>
    <property type="evidence" value="ECO:0007669"/>
    <property type="project" value="UniProtKB-KW"/>
</dbReference>
<dbReference type="GO" id="GO:0008299">
    <property type="term" value="P:isoprenoid biosynthetic process"/>
    <property type="evidence" value="ECO:0007669"/>
    <property type="project" value="InterPro"/>
</dbReference>
<gene>
    <name evidence="7" type="ORF">NS220_17890</name>
</gene>
<evidence type="ECO:0000256" key="1">
    <source>
        <dbReference type="ARBA" id="ARBA00001946"/>
    </source>
</evidence>
<name>A0A147ESI1_MICTE</name>
<dbReference type="Proteomes" id="UP000075025">
    <property type="component" value="Unassembled WGS sequence"/>
</dbReference>
<dbReference type="InterPro" id="IPR008949">
    <property type="entry name" value="Isoprenoid_synthase_dom_sf"/>
</dbReference>
<comment type="similarity">
    <text evidence="2 6">Belongs to the FPP/GGPP synthase family.</text>
</comment>
<dbReference type="SUPFAM" id="SSF48576">
    <property type="entry name" value="Terpenoid synthases"/>
    <property type="match status" value="1"/>
</dbReference>
<reference evidence="7 8" key="1">
    <citation type="journal article" date="2016" name="Front. Microbiol.">
        <title>Genomic Resource of Rice Seed Associated Bacteria.</title>
        <authorList>
            <person name="Midha S."/>
            <person name="Bansal K."/>
            <person name="Sharma S."/>
            <person name="Kumar N."/>
            <person name="Patil P.P."/>
            <person name="Chaudhry V."/>
            <person name="Patil P.B."/>
        </authorList>
    </citation>
    <scope>NUCLEOTIDE SEQUENCE [LARGE SCALE GENOMIC DNA]</scope>
    <source>
        <strain evidence="7 8">NS220</strain>
    </source>
</reference>
<dbReference type="InterPro" id="IPR000092">
    <property type="entry name" value="Polyprenyl_synt"/>
</dbReference>
<dbReference type="PATRIC" id="fig|2033.6.peg.1245"/>
<dbReference type="Pfam" id="PF00348">
    <property type="entry name" value="polyprenyl_synt"/>
    <property type="match status" value="1"/>
</dbReference>
<evidence type="ECO:0000256" key="6">
    <source>
        <dbReference type="RuleBase" id="RU004466"/>
    </source>
</evidence>
<evidence type="ECO:0000313" key="8">
    <source>
        <dbReference type="Proteomes" id="UP000075025"/>
    </source>
</evidence>
<keyword evidence="3 6" id="KW-0808">Transferase</keyword>
<dbReference type="AlphaFoldDB" id="A0A147ESI1"/>
<keyword evidence="4" id="KW-0479">Metal-binding</keyword>
<dbReference type="PANTHER" id="PTHR12001">
    <property type="entry name" value="GERANYLGERANYL PYROPHOSPHATE SYNTHASE"/>
    <property type="match status" value="1"/>
</dbReference>
<dbReference type="InterPro" id="IPR033749">
    <property type="entry name" value="Polyprenyl_synt_CS"/>
</dbReference>
<accession>A0A147ESI1</accession>
<dbReference type="PROSITE" id="PS00444">
    <property type="entry name" value="POLYPRENYL_SYNTHASE_2"/>
    <property type="match status" value="1"/>
</dbReference>
<evidence type="ECO:0000256" key="4">
    <source>
        <dbReference type="ARBA" id="ARBA00022723"/>
    </source>
</evidence>
<evidence type="ECO:0000313" key="7">
    <source>
        <dbReference type="EMBL" id="KTR87418.1"/>
    </source>
</evidence>
<protein>
    <submittedName>
        <fullName evidence="7">Geranylgeranyl pyrophosphate synthase</fullName>
    </submittedName>
</protein>
<dbReference type="EMBL" id="LDRT01000177">
    <property type="protein sequence ID" value="KTR87418.1"/>
    <property type="molecule type" value="Genomic_DNA"/>
</dbReference>